<dbReference type="SUPFAM" id="SSF51445">
    <property type="entry name" value="(Trans)glycosidases"/>
    <property type="match status" value="1"/>
</dbReference>
<evidence type="ECO:0000256" key="1">
    <source>
        <dbReference type="RuleBase" id="RU003690"/>
    </source>
</evidence>
<dbReference type="PANTHER" id="PTHR10353:SF53">
    <property type="entry name" value="BETA-1,4-GLUCOSIDASE (EUROFUNG)"/>
    <property type="match status" value="1"/>
</dbReference>
<dbReference type="Pfam" id="PF00232">
    <property type="entry name" value="Glyco_hydro_1"/>
    <property type="match status" value="1"/>
</dbReference>
<accession>A0A0H2RK72</accession>
<evidence type="ECO:0000313" key="4">
    <source>
        <dbReference type="Proteomes" id="UP000053477"/>
    </source>
</evidence>
<dbReference type="PRINTS" id="PR00131">
    <property type="entry name" value="GLHYDRLASE1"/>
</dbReference>
<name>A0A0H2RK72_9AGAM</name>
<dbReference type="EMBL" id="KQ086043">
    <property type="protein sequence ID" value="KLO09853.1"/>
    <property type="molecule type" value="Genomic_DNA"/>
</dbReference>
<keyword evidence="4" id="KW-1185">Reference proteome</keyword>
<comment type="similarity">
    <text evidence="1">Belongs to the glycosyl hydrolase 1 family.</text>
</comment>
<reference evidence="3 4" key="1">
    <citation type="submission" date="2015-04" db="EMBL/GenBank/DDBJ databases">
        <title>Complete genome sequence of Schizopora paradoxa KUC8140, a cosmopolitan wood degrader in East Asia.</title>
        <authorList>
            <consortium name="DOE Joint Genome Institute"/>
            <person name="Min B."/>
            <person name="Park H."/>
            <person name="Jang Y."/>
            <person name="Kim J.-J."/>
            <person name="Kim K.H."/>
            <person name="Pangilinan J."/>
            <person name="Lipzen A."/>
            <person name="Riley R."/>
            <person name="Grigoriev I.V."/>
            <person name="Spatafora J.W."/>
            <person name="Choi I.-G."/>
        </authorList>
    </citation>
    <scope>NUCLEOTIDE SEQUENCE [LARGE SCALE GENOMIC DNA]</scope>
    <source>
        <strain evidence="3 4">KUC8140</strain>
    </source>
</reference>
<proteinExistence type="inferred from homology"/>
<dbReference type="Proteomes" id="UP000053477">
    <property type="component" value="Unassembled WGS sequence"/>
</dbReference>
<dbReference type="Gene3D" id="3.20.20.80">
    <property type="entry name" value="Glycosidases"/>
    <property type="match status" value="1"/>
</dbReference>
<dbReference type="OrthoDB" id="65569at2759"/>
<gene>
    <name evidence="3" type="ORF">SCHPADRAFT_922274</name>
</gene>
<dbReference type="PROSITE" id="PS00653">
    <property type="entry name" value="GLYCOSYL_HYDROL_F1_2"/>
    <property type="match status" value="1"/>
</dbReference>
<protein>
    <submittedName>
        <fullName evidence="3">Glycoside hydrolase family 1 protein</fullName>
    </submittedName>
</protein>
<feature type="chain" id="PRO_5005201577" evidence="2">
    <location>
        <begin position="19"/>
        <end position="624"/>
    </location>
</feature>
<dbReference type="InterPro" id="IPR033132">
    <property type="entry name" value="GH_1_N_CS"/>
</dbReference>
<evidence type="ECO:0000313" key="3">
    <source>
        <dbReference type="EMBL" id="KLO09853.1"/>
    </source>
</evidence>
<organism evidence="3 4">
    <name type="scientific">Schizopora paradoxa</name>
    <dbReference type="NCBI Taxonomy" id="27342"/>
    <lineage>
        <taxon>Eukaryota</taxon>
        <taxon>Fungi</taxon>
        <taxon>Dikarya</taxon>
        <taxon>Basidiomycota</taxon>
        <taxon>Agaricomycotina</taxon>
        <taxon>Agaricomycetes</taxon>
        <taxon>Hymenochaetales</taxon>
        <taxon>Schizoporaceae</taxon>
        <taxon>Schizopora</taxon>
    </lineage>
</organism>
<dbReference type="AlphaFoldDB" id="A0A0H2RK72"/>
<sequence>MALPRWISLASALYSVAGTAITSGSAASIATVTPTSAPSVPVPSTTVFASTITPTSNIPSVASTTVFSFSPASTSVLPTFTSASFPPVGSIPRDFSPAGLEKLWDLVGPVAPPPFTTTPVPKTTVTLPSSPPLLYPTWYAPEPSKIFNNLSLPKGFKFGVATAAYQVEGAAKSEGKGPTVWDWGPRQPGVVADGTNGDIVDLQYFLYKEDTARVAALGVTDHSFSISWARIFPFGVKGSPLNQEGLDHYSDLIDYSNSLGVNPVVTLFHWDLPLANAAYYGGFTSPKIVDDYINYATTVFKAFNGRVKTWYTFNEPHVYCGQAAGYPFNSQLASGVNASTAMYQCAYNLLKAHAGAVKAFRAMNISGEIAYKNDGQVGTPWRANTTEDAEAVERSAAFGIGLFSNPVYVNGDWHELVKQTIPASYLPRFTEEEMRDIKGSADFFAIDAYTSQFIAAPSNGISACVANMSDPNWPACNVLYEYDSNFGWPAGNAADPGSTWLTATPLTLRYALKQIQQRWPTKKIYISEYGFSEPFEGQRTDLFRILDDTDRTNYFMTYLGEAMLAIHEDGIPLAGAFSWAMVDNAEWNSGLSTRFGIQYVNYTTLERTYKRSAMALSEFFKSHL</sequence>
<dbReference type="InParanoid" id="A0A0H2RK72"/>
<dbReference type="InterPro" id="IPR017853">
    <property type="entry name" value="GH"/>
</dbReference>
<dbReference type="STRING" id="27342.A0A0H2RK72"/>
<dbReference type="GO" id="GO:0008422">
    <property type="term" value="F:beta-glucosidase activity"/>
    <property type="evidence" value="ECO:0007669"/>
    <property type="project" value="TreeGrafter"/>
</dbReference>
<keyword evidence="2" id="KW-0732">Signal</keyword>
<keyword evidence="3" id="KW-0378">Hydrolase</keyword>
<dbReference type="PANTHER" id="PTHR10353">
    <property type="entry name" value="GLYCOSYL HYDROLASE"/>
    <property type="match status" value="1"/>
</dbReference>
<feature type="signal peptide" evidence="2">
    <location>
        <begin position="1"/>
        <end position="18"/>
    </location>
</feature>
<dbReference type="InterPro" id="IPR001360">
    <property type="entry name" value="Glyco_hydro_1"/>
</dbReference>
<evidence type="ECO:0000256" key="2">
    <source>
        <dbReference type="SAM" id="SignalP"/>
    </source>
</evidence>
<dbReference type="GO" id="GO:0005975">
    <property type="term" value="P:carbohydrate metabolic process"/>
    <property type="evidence" value="ECO:0007669"/>
    <property type="project" value="InterPro"/>
</dbReference>